<dbReference type="Proteomes" id="UP000295560">
    <property type="component" value="Unassembled WGS sequence"/>
</dbReference>
<keyword evidence="9" id="KW-1185">Reference proteome</keyword>
<evidence type="ECO:0000256" key="4">
    <source>
        <dbReference type="ARBA" id="ARBA00023014"/>
    </source>
</evidence>
<comment type="cofactor">
    <cofactor evidence="5">
        <name>[2Fe-2S] cluster</name>
        <dbReference type="ChEBI" id="CHEBI:190135"/>
    </cofactor>
</comment>
<dbReference type="InterPro" id="IPR017941">
    <property type="entry name" value="Rieske_2Fe-2S"/>
</dbReference>
<sequence length="119" mass="12780">MTAVSQGSWQPAGAADDVWEGEMTFQQLGDGTSVLLVNTDGAVRAFHGLCPHQENSLEDADFDGEIITCLAHMWEFDARSGAGVNPTTTCLPEYPVEIRDGELYVHTSSAPPEKEAGPE</sequence>
<dbReference type="Pfam" id="PF00355">
    <property type="entry name" value="Rieske"/>
    <property type="match status" value="1"/>
</dbReference>
<dbReference type="GO" id="GO:0046872">
    <property type="term" value="F:metal ion binding"/>
    <property type="evidence" value="ECO:0007669"/>
    <property type="project" value="UniProtKB-KW"/>
</dbReference>
<evidence type="ECO:0000256" key="6">
    <source>
        <dbReference type="ARBA" id="ARBA00038001"/>
    </source>
</evidence>
<dbReference type="RefSeq" id="WP_132426603.1">
    <property type="nucleotide sequence ID" value="NZ_SMFZ01000001.1"/>
</dbReference>
<evidence type="ECO:0000256" key="1">
    <source>
        <dbReference type="ARBA" id="ARBA00022714"/>
    </source>
</evidence>
<gene>
    <name evidence="8" type="ORF">EV378_3470</name>
</gene>
<evidence type="ECO:0000259" key="7">
    <source>
        <dbReference type="PROSITE" id="PS51296"/>
    </source>
</evidence>
<protein>
    <submittedName>
        <fullName evidence="8">Toluene monooxygenase system ferredoxin subunit</fullName>
    </submittedName>
</protein>
<dbReference type="PROSITE" id="PS51296">
    <property type="entry name" value="RIESKE"/>
    <property type="match status" value="1"/>
</dbReference>
<dbReference type="EMBL" id="SMFZ01000001">
    <property type="protein sequence ID" value="TCK27598.1"/>
    <property type="molecule type" value="Genomic_DNA"/>
</dbReference>
<evidence type="ECO:0000256" key="3">
    <source>
        <dbReference type="ARBA" id="ARBA00023004"/>
    </source>
</evidence>
<evidence type="ECO:0000313" key="9">
    <source>
        <dbReference type="Proteomes" id="UP000295560"/>
    </source>
</evidence>
<keyword evidence="3" id="KW-0408">Iron</keyword>
<comment type="similarity">
    <text evidence="6">Belongs to the bacterial ring-hydroxylating dioxygenase ferredoxin component family.</text>
</comment>
<evidence type="ECO:0000256" key="5">
    <source>
        <dbReference type="ARBA" id="ARBA00034078"/>
    </source>
</evidence>
<name>A0A4R1HYV7_PSEEN</name>
<organism evidence="8 9">
    <name type="scientific">Pseudonocardia endophytica</name>
    <dbReference type="NCBI Taxonomy" id="401976"/>
    <lineage>
        <taxon>Bacteria</taxon>
        <taxon>Bacillati</taxon>
        <taxon>Actinomycetota</taxon>
        <taxon>Actinomycetes</taxon>
        <taxon>Pseudonocardiales</taxon>
        <taxon>Pseudonocardiaceae</taxon>
        <taxon>Pseudonocardia</taxon>
    </lineage>
</organism>
<evidence type="ECO:0000313" key="8">
    <source>
        <dbReference type="EMBL" id="TCK27598.1"/>
    </source>
</evidence>
<dbReference type="Gene3D" id="2.102.10.10">
    <property type="entry name" value="Rieske [2Fe-2S] iron-sulphur domain"/>
    <property type="match status" value="1"/>
</dbReference>
<comment type="caution">
    <text evidence="8">The sequence shown here is derived from an EMBL/GenBank/DDBJ whole genome shotgun (WGS) entry which is preliminary data.</text>
</comment>
<dbReference type="AlphaFoldDB" id="A0A4R1HYV7"/>
<dbReference type="InterPro" id="IPR036922">
    <property type="entry name" value="Rieske_2Fe-2S_sf"/>
</dbReference>
<feature type="domain" description="Rieske" evidence="7">
    <location>
        <begin position="9"/>
        <end position="105"/>
    </location>
</feature>
<keyword evidence="1" id="KW-0001">2Fe-2S</keyword>
<dbReference type="GO" id="GO:0004497">
    <property type="term" value="F:monooxygenase activity"/>
    <property type="evidence" value="ECO:0007669"/>
    <property type="project" value="UniProtKB-KW"/>
</dbReference>
<keyword evidence="8" id="KW-0560">Oxidoreductase</keyword>
<keyword evidence="4" id="KW-0411">Iron-sulfur</keyword>
<keyword evidence="8" id="KW-0503">Monooxygenase</keyword>
<dbReference type="GO" id="GO:0016705">
    <property type="term" value="F:oxidoreductase activity, acting on paired donors, with incorporation or reduction of molecular oxygen"/>
    <property type="evidence" value="ECO:0007669"/>
    <property type="project" value="UniProtKB-ARBA"/>
</dbReference>
<dbReference type="PANTHER" id="PTHR21496:SF0">
    <property type="entry name" value="RIESKE DOMAIN-CONTAINING PROTEIN"/>
    <property type="match status" value="1"/>
</dbReference>
<dbReference type="SUPFAM" id="SSF50022">
    <property type="entry name" value="ISP domain"/>
    <property type="match status" value="1"/>
</dbReference>
<dbReference type="PANTHER" id="PTHR21496">
    <property type="entry name" value="FERREDOXIN-RELATED"/>
    <property type="match status" value="1"/>
</dbReference>
<proteinExistence type="inferred from homology"/>
<evidence type="ECO:0000256" key="2">
    <source>
        <dbReference type="ARBA" id="ARBA00022723"/>
    </source>
</evidence>
<keyword evidence="2" id="KW-0479">Metal-binding</keyword>
<reference evidence="8 9" key="1">
    <citation type="submission" date="2019-03" db="EMBL/GenBank/DDBJ databases">
        <title>Sequencing the genomes of 1000 actinobacteria strains.</title>
        <authorList>
            <person name="Klenk H.-P."/>
        </authorList>
    </citation>
    <scope>NUCLEOTIDE SEQUENCE [LARGE SCALE GENOMIC DNA]</scope>
    <source>
        <strain evidence="8 9">DSM 44969</strain>
    </source>
</reference>
<accession>A0A4R1HYV7</accession>
<dbReference type="GO" id="GO:0051537">
    <property type="term" value="F:2 iron, 2 sulfur cluster binding"/>
    <property type="evidence" value="ECO:0007669"/>
    <property type="project" value="UniProtKB-KW"/>
</dbReference>
<dbReference type="OrthoDB" id="147178at2"/>